<keyword evidence="11" id="KW-0464">Manganese</keyword>
<evidence type="ECO:0000256" key="6">
    <source>
        <dbReference type="ARBA" id="ARBA00022723"/>
    </source>
</evidence>
<dbReference type="GO" id="GO:0046872">
    <property type="term" value="F:metal ion binding"/>
    <property type="evidence" value="ECO:0007669"/>
    <property type="project" value="UniProtKB-KW"/>
</dbReference>
<dbReference type="OrthoDB" id="1877767at2759"/>
<proteinExistence type="inferred from homology"/>
<keyword evidence="16" id="KW-1185">Reference proteome</keyword>
<evidence type="ECO:0000256" key="2">
    <source>
        <dbReference type="ARBA" id="ARBA00001946"/>
    </source>
</evidence>
<dbReference type="Proteomes" id="UP000838756">
    <property type="component" value="Unassembled WGS sequence"/>
</dbReference>
<evidence type="ECO:0000256" key="7">
    <source>
        <dbReference type="ARBA" id="ARBA00022741"/>
    </source>
</evidence>
<keyword evidence="5" id="KW-0548">Nucleotidyltransferase</keyword>
<feature type="domain" description="Mab-21-like nucleotidyltransferase" evidence="12">
    <location>
        <begin position="206"/>
        <end position="399"/>
    </location>
</feature>
<evidence type="ECO:0000259" key="13">
    <source>
        <dbReference type="Pfam" id="PF10419"/>
    </source>
</evidence>
<evidence type="ECO:0000256" key="5">
    <source>
        <dbReference type="ARBA" id="ARBA00022695"/>
    </source>
</evidence>
<comment type="cofactor">
    <cofactor evidence="1">
        <name>Mn(2+)</name>
        <dbReference type="ChEBI" id="CHEBI:29035"/>
    </cofactor>
</comment>
<evidence type="ECO:0000313" key="15">
    <source>
        <dbReference type="EMBL" id="CAH2262106.1"/>
    </source>
</evidence>
<name>A0A8S4SK15_9NEOP</name>
<keyword evidence="9" id="KW-0460">Magnesium</keyword>
<organism evidence="15 16">
    <name type="scientific">Pararge aegeria aegeria</name>
    <dbReference type="NCBI Taxonomy" id="348720"/>
    <lineage>
        <taxon>Eukaryota</taxon>
        <taxon>Metazoa</taxon>
        <taxon>Ecdysozoa</taxon>
        <taxon>Arthropoda</taxon>
        <taxon>Hexapoda</taxon>
        <taxon>Insecta</taxon>
        <taxon>Pterygota</taxon>
        <taxon>Neoptera</taxon>
        <taxon>Endopterygota</taxon>
        <taxon>Lepidoptera</taxon>
        <taxon>Glossata</taxon>
        <taxon>Ditrysia</taxon>
        <taxon>Papilionoidea</taxon>
        <taxon>Nymphalidae</taxon>
        <taxon>Satyrinae</taxon>
        <taxon>Satyrini</taxon>
        <taxon>Parargina</taxon>
        <taxon>Pararge</taxon>
    </lineage>
</organism>
<evidence type="ECO:0000256" key="11">
    <source>
        <dbReference type="ARBA" id="ARBA00023211"/>
    </source>
</evidence>
<dbReference type="InterPro" id="IPR046906">
    <property type="entry name" value="Mab-21_HhH/H2TH-like"/>
</dbReference>
<feature type="domain" description="Mab-21-like HhH/H2TH-like" evidence="14">
    <location>
        <begin position="404"/>
        <end position="495"/>
    </location>
</feature>
<dbReference type="InterPro" id="IPR019481">
    <property type="entry name" value="TFIIIC_triple_barrel"/>
</dbReference>
<dbReference type="GO" id="GO:0005524">
    <property type="term" value="F:ATP binding"/>
    <property type="evidence" value="ECO:0007669"/>
    <property type="project" value="UniProtKB-KW"/>
</dbReference>
<evidence type="ECO:0000256" key="8">
    <source>
        <dbReference type="ARBA" id="ARBA00022840"/>
    </source>
</evidence>
<comment type="cofactor">
    <cofactor evidence="2">
        <name>Mg(2+)</name>
        <dbReference type="ChEBI" id="CHEBI:18420"/>
    </cofactor>
</comment>
<dbReference type="InterPro" id="IPR024810">
    <property type="entry name" value="MAB21L/cGLR"/>
</dbReference>
<evidence type="ECO:0000256" key="1">
    <source>
        <dbReference type="ARBA" id="ARBA00001936"/>
    </source>
</evidence>
<keyword evidence="6" id="KW-0479">Metal-binding</keyword>
<keyword evidence="4" id="KW-0808">Transferase</keyword>
<dbReference type="Pfam" id="PF20266">
    <property type="entry name" value="Mab-21_C"/>
    <property type="match status" value="1"/>
</dbReference>
<evidence type="ECO:0000256" key="10">
    <source>
        <dbReference type="ARBA" id="ARBA00023134"/>
    </source>
</evidence>
<keyword evidence="7" id="KW-0547">Nucleotide-binding</keyword>
<sequence length="524" mass="61569">MSNIESLSDEEEEVLVYAEFEDTVNFDKYNSIHVLGLDTKNPIFQLDDTFFTGTYENPLGTFMFFEEDPSPNTIDPLFDKLSKKNLKYISKTRKFINIQHAYSYIQCWWSSKVQLSEFLEAINVVPYLYKRSTMVINCRNRTHAKNKGMECVFHSLNRHYIRMKKNERKENTNILFLVLDELLKIMRSCDNLFNNLKPRLDFLGSYFDRIRVGQPTEYDINVILKFPINCGKIKLDATDCQNDYTAIVMPSDFRRLSLTPATASQGFTKTHSWCDKHYRLSVTKFRSWMQSTIDKAMNTLPQTDGYRVLKVKNKCFRIYSKTSGPANTITILKTDGSLIDIDLVPTFSFQLPTKPLNSKIDFLKVETTNIRTYFIVPKPGNDDFSWRVSFPIQERLLLNDKNNLKGTIRLLKYFRDVQGFTKLSSYFIKTLFLWECEARDDQFWKSNSLSFLVLTMLKKLKDCLRDNRINNYWCPNHNVIEKIKFATCQNWYHRISFVLNEIEAVGRVKPSVILDYFVDKNKKA</sequence>
<dbReference type="Gene3D" id="1.10.1410.40">
    <property type="match status" value="1"/>
</dbReference>
<dbReference type="PANTHER" id="PTHR10656:SF42">
    <property type="entry name" value="CYCLIC GMP-AMP SYNTHASE-LIKE PROTEIN-RELATED"/>
    <property type="match status" value="1"/>
</dbReference>
<gene>
    <name evidence="15" type="primary">jg26790</name>
    <name evidence="15" type="ORF">PAEG_LOCUS24077</name>
</gene>
<dbReference type="PANTHER" id="PTHR10656">
    <property type="entry name" value="CELL FATE DETERMINING PROTEIN MAB21-RELATED"/>
    <property type="match status" value="1"/>
</dbReference>
<evidence type="ECO:0000259" key="14">
    <source>
        <dbReference type="Pfam" id="PF20266"/>
    </source>
</evidence>
<evidence type="ECO:0000256" key="4">
    <source>
        <dbReference type="ARBA" id="ARBA00022679"/>
    </source>
</evidence>
<dbReference type="GO" id="GO:0005525">
    <property type="term" value="F:GTP binding"/>
    <property type="evidence" value="ECO:0007669"/>
    <property type="project" value="UniProtKB-KW"/>
</dbReference>
<dbReference type="EMBL" id="CAKXAJ010026211">
    <property type="protein sequence ID" value="CAH2262106.1"/>
    <property type="molecule type" value="Genomic_DNA"/>
</dbReference>
<evidence type="ECO:0000256" key="3">
    <source>
        <dbReference type="ARBA" id="ARBA00008307"/>
    </source>
</evidence>
<dbReference type="AlphaFoldDB" id="A0A8S4SK15"/>
<feature type="domain" description="Transcription factor TFIIIC triple barrel" evidence="13">
    <location>
        <begin position="10"/>
        <end position="101"/>
    </location>
</feature>
<evidence type="ECO:0000313" key="16">
    <source>
        <dbReference type="Proteomes" id="UP000838756"/>
    </source>
</evidence>
<evidence type="ECO:0000256" key="9">
    <source>
        <dbReference type="ARBA" id="ARBA00022842"/>
    </source>
</evidence>
<dbReference type="SMART" id="SM01265">
    <property type="entry name" value="Mab-21"/>
    <property type="match status" value="1"/>
</dbReference>
<dbReference type="InterPro" id="IPR046903">
    <property type="entry name" value="Mab-21-like_nuc_Trfase"/>
</dbReference>
<dbReference type="Pfam" id="PF10419">
    <property type="entry name" value="TFIIIC_sub6"/>
    <property type="match status" value="1"/>
</dbReference>
<comment type="caution">
    <text evidence="15">The sequence shown here is derived from an EMBL/GenBank/DDBJ whole genome shotgun (WGS) entry which is preliminary data.</text>
</comment>
<keyword evidence="10" id="KW-0342">GTP-binding</keyword>
<keyword evidence="8" id="KW-0067">ATP-binding</keyword>
<dbReference type="Pfam" id="PF03281">
    <property type="entry name" value="Mab-21"/>
    <property type="match status" value="1"/>
</dbReference>
<comment type="similarity">
    <text evidence="3">Belongs to the mab-21 family.</text>
</comment>
<dbReference type="Gene3D" id="2.60.40.4370">
    <property type="match status" value="1"/>
</dbReference>
<dbReference type="Gene3D" id="3.30.460.90">
    <property type="match status" value="1"/>
</dbReference>
<reference evidence="15" key="1">
    <citation type="submission" date="2022-03" db="EMBL/GenBank/DDBJ databases">
        <authorList>
            <person name="Lindestad O."/>
        </authorList>
    </citation>
    <scope>NUCLEOTIDE SEQUENCE</scope>
</reference>
<protein>
    <submittedName>
        <fullName evidence="15">Jg26790 protein</fullName>
    </submittedName>
</protein>
<dbReference type="GO" id="GO:0016779">
    <property type="term" value="F:nucleotidyltransferase activity"/>
    <property type="evidence" value="ECO:0007669"/>
    <property type="project" value="UniProtKB-KW"/>
</dbReference>
<accession>A0A8S4SK15</accession>
<evidence type="ECO:0000259" key="12">
    <source>
        <dbReference type="Pfam" id="PF03281"/>
    </source>
</evidence>